<dbReference type="AlphaFoldDB" id="A0A7W7DBE1"/>
<keyword evidence="3" id="KW-1185">Reference proteome</keyword>
<evidence type="ECO:0000256" key="1">
    <source>
        <dbReference type="SAM" id="MobiDB-lite"/>
    </source>
</evidence>
<protein>
    <submittedName>
        <fullName evidence="2">Uncharacterized protein</fullName>
    </submittedName>
</protein>
<feature type="region of interest" description="Disordered" evidence="1">
    <location>
        <begin position="89"/>
        <end position="108"/>
    </location>
</feature>
<dbReference type="Proteomes" id="UP000542210">
    <property type="component" value="Unassembled WGS sequence"/>
</dbReference>
<comment type="caution">
    <text evidence="2">The sequence shown here is derived from an EMBL/GenBank/DDBJ whole genome shotgun (WGS) entry which is preliminary data.</text>
</comment>
<proteinExistence type="predicted"/>
<evidence type="ECO:0000313" key="2">
    <source>
        <dbReference type="EMBL" id="MBB4702890.1"/>
    </source>
</evidence>
<dbReference type="RefSeq" id="WP_184882959.1">
    <property type="nucleotide sequence ID" value="NZ_BOOV01000005.1"/>
</dbReference>
<gene>
    <name evidence="2" type="ORF">BJ982_004434</name>
</gene>
<name>A0A7W7DBE1_9ACTN</name>
<sequence>MTSEELANEVMAAVVAVQGRILGVGQEQYDEGSQQKFELMSLQQLVDYAMEEAEDGIAYNVMLRYKLKQLKAAINQAFAGYTANAAARHAKPAPSPAPDVYQMPANPPKVVGPDPTDILYRIPGHPAADNFGGFSR</sequence>
<evidence type="ECO:0000313" key="3">
    <source>
        <dbReference type="Proteomes" id="UP000542210"/>
    </source>
</evidence>
<accession>A0A7W7DBE1</accession>
<organism evidence="2 3">
    <name type="scientific">Sphaerisporangium siamense</name>
    <dbReference type="NCBI Taxonomy" id="795645"/>
    <lineage>
        <taxon>Bacteria</taxon>
        <taxon>Bacillati</taxon>
        <taxon>Actinomycetota</taxon>
        <taxon>Actinomycetes</taxon>
        <taxon>Streptosporangiales</taxon>
        <taxon>Streptosporangiaceae</taxon>
        <taxon>Sphaerisporangium</taxon>
    </lineage>
</organism>
<reference evidence="2 3" key="1">
    <citation type="submission" date="2020-08" db="EMBL/GenBank/DDBJ databases">
        <title>Sequencing the genomes of 1000 actinobacteria strains.</title>
        <authorList>
            <person name="Klenk H.-P."/>
        </authorList>
    </citation>
    <scope>NUCLEOTIDE SEQUENCE [LARGE SCALE GENOMIC DNA]</scope>
    <source>
        <strain evidence="2 3">DSM 45784</strain>
    </source>
</reference>
<dbReference type="EMBL" id="JACHND010000001">
    <property type="protein sequence ID" value="MBB4702890.1"/>
    <property type="molecule type" value="Genomic_DNA"/>
</dbReference>